<dbReference type="Pfam" id="PF26639">
    <property type="entry name" value="Het-6_barrel"/>
    <property type="match status" value="1"/>
</dbReference>
<organism evidence="1 2">
    <name type="scientific">Colletotrichum tabaci</name>
    <dbReference type="NCBI Taxonomy" id="1209068"/>
    <lineage>
        <taxon>Eukaryota</taxon>
        <taxon>Fungi</taxon>
        <taxon>Dikarya</taxon>
        <taxon>Ascomycota</taxon>
        <taxon>Pezizomycotina</taxon>
        <taxon>Sordariomycetes</taxon>
        <taxon>Hypocreomycetidae</taxon>
        <taxon>Glomerellales</taxon>
        <taxon>Glomerellaceae</taxon>
        <taxon>Colletotrichum</taxon>
        <taxon>Colletotrichum destructivum species complex</taxon>
    </lineage>
</organism>
<sequence>METPAWPQGRRYSPPGKGDAELWCQSVIAFTGLDLIERGGTNREDEKEEQPVRVWQTLVHGESRPFIEELERLRPDMVQMQRVDPATLTSHEAALLRRHTHFSTERKLAPQTLVDDEEMEDHMRRWRENVYLKNRKRTLFKTAKGTLGVGHVGIKAGDMLTLIWGARSPIVLSRRLRGGFYFRGDAYVDGLMHGEFLKTKPKEEEFTLY</sequence>
<gene>
    <name evidence="1" type="ORF">QIS74_04661</name>
</gene>
<evidence type="ECO:0000313" key="2">
    <source>
        <dbReference type="Proteomes" id="UP001327957"/>
    </source>
</evidence>
<evidence type="ECO:0000313" key="1">
    <source>
        <dbReference type="EMBL" id="KAK6221789.1"/>
    </source>
</evidence>
<protein>
    <submittedName>
        <fullName evidence="1">Heterokaryon incompatibility protein</fullName>
    </submittedName>
</protein>
<keyword evidence="2" id="KW-1185">Reference proteome</keyword>
<dbReference type="Proteomes" id="UP001327957">
    <property type="component" value="Unassembled WGS sequence"/>
</dbReference>
<comment type="caution">
    <text evidence="1">The sequence shown here is derived from an EMBL/GenBank/DDBJ whole genome shotgun (WGS) entry which is preliminary data.</text>
</comment>
<reference evidence="1 2" key="1">
    <citation type="submission" date="2023-04" db="EMBL/GenBank/DDBJ databases">
        <title>Colletotrichum tabacum stain YC1 causing leaf anthracnose on Nicotiana tabacum(L.) cv.</title>
        <authorList>
            <person name="Ji Z."/>
            <person name="Wang M."/>
            <person name="Zhang J."/>
            <person name="Wang N."/>
            <person name="Zhou Z."/>
        </authorList>
    </citation>
    <scope>NUCLEOTIDE SEQUENCE [LARGE SCALE GENOMIC DNA]</scope>
    <source>
        <strain evidence="1 2">YC1</strain>
    </source>
</reference>
<accession>A0AAV9THY3</accession>
<dbReference type="EMBL" id="JASAOK010000020">
    <property type="protein sequence ID" value="KAK6221789.1"/>
    <property type="molecule type" value="Genomic_DNA"/>
</dbReference>
<dbReference type="AlphaFoldDB" id="A0AAV9THY3"/>
<proteinExistence type="predicted"/>
<name>A0AAV9THY3_9PEZI</name>